<dbReference type="CDD" id="cd05913">
    <property type="entry name" value="PaaK"/>
    <property type="match status" value="1"/>
</dbReference>
<comment type="caution">
    <text evidence="3">The sequence shown here is derived from an EMBL/GenBank/DDBJ whole genome shotgun (WGS) entry which is preliminary data.</text>
</comment>
<dbReference type="Gene3D" id="3.40.50.12780">
    <property type="entry name" value="N-terminal domain of ligase-like"/>
    <property type="match status" value="1"/>
</dbReference>
<dbReference type="EMBL" id="WXEX01000012">
    <property type="protein sequence ID" value="MZP44089.1"/>
    <property type="molecule type" value="Genomic_DNA"/>
</dbReference>
<evidence type="ECO:0000259" key="2">
    <source>
        <dbReference type="Pfam" id="PF14535"/>
    </source>
</evidence>
<feature type="domain" description="AMP-dependent ligase C-terminal" evidence="2">
    <location>
        <begin position="343"/>
        <end position="435"/>
    </location>
</feature>
<dbReference type="InterPro" id="IPR011880">
    <property type="entry name" value="PA_CoA_ligase"/>
</dbReference>
<evidence type="ECO:0000259" key="1">
    <source>
        <dbReference type="Pfam" id="PF00501"/>
    </source>
</evidence>
<dbReference type="InterPro" id="IPR028154">
    <property type="entry name" value="AMP-dep_Lig_C"/>
</dbReference>
<reference evidence="3 4" key="1">
    <citation type="submission" date="2020-01" db="EMBL/GenBank/DDBJ databases">
        <title>Whole genome sequence of Heliobacterium gestii DSM 11169.</title>
        <authorList>
            <person name="Kyndt J.A."/>
            <person name="Meyer T.E."/>
        </authorList>
    </citation>
    <scope>NUCLEOTIDE SEQUENCE [LARGE SCALE GENOMIC DNA]</scope>
    <source>
        <strain evidence="3 4">DSM 11169</strain>
    </source>
</reference>
<dbReference type="RefSeq" id="WP_161262656.1">
    <property type="nucleotide sequence ID" value="NZ_JAFBDC010000011.1"/>
</dbReference>
<dbReference type="AlphaFoldDB" id="A0A845LHN4"/>
<feature type="domain" description="AMP-dependent synthetase/ligase" evidence="1">
    <location>
        <begin position="58"/>
        <end position="294"/>
    </location>
</feature>
<dbReference type="InterPro" id="IPR000873">
    <property type="entry name" value="AMP-dep_synth/lig_dom"/>
</dbReference>
<protein>
    <submittedName>
        <fullName evidence="3">AMP-binding protein</fullName>
    </submittedName>
</protein>
<name>A0A845LHN4_HELGE</name>
<organism evidence="3 4">
    <name type="scientific">Heliomicrobium gestii</name>
    <name type="common">Heliobacterium gestii</name>
    <dbReference type="NCBI Taxonomy" id="2699"/>
    <lineage>
        <taxon>Bacteria</taxon>
        <taxon>Bacillati</taxon>
        <taxon>Bacillota</taxon>
        <taxon>Clostridia</taxon>
        <taxon>Eubacteriales</taxon>
        <taxon>Heliobacteriaceae</taxon>
        <taxon>Heliomicrobium</taxon>
    </lineage>
</organism>
<dbReference type="OrthoDB" id="580775at2"/>
<keyword evidence="4" id="KW-1185">Reference proteome</keyword>
<evidence type="ECO:0000313" key="4">
    <source>
        <dbReference type="Proteomes" id="UP000471031"/>
    </source>
</evidence>
<proteinExistence type="predicted"/>
<dbReference type="PANTHER" id="PTHR43845">
    <property type="entry name" value="BLR5969 PROTEIN"/>
    <property type="match status" value="1"/>
</dbReference>
<dbReference type="PANTHER" id="PTHR43845:SF1">
    <property type="entry name" value="BLR5969 PROTEIN"/>
    <property type="match status" value="1"/>
</dbReference>
<dbReference type="Pfam" id="PF00501">
    <property type="entry name" value="AMP-binding"/>
    <property type="match status" value="1"/>
</dbReference>
<dbReference type="GO" id="GO:0010124">
    <property type="term" value="P:phenylacetate catabolic process"/>
    <property type="evidence" value="ECO:0007669"/>
    <property type="project" value="InterPro"/>
</dbReference>
<sequence>MSERRYWDKSIETLSRNELEMVQLRQLRQHLEWAYVKSPYYREAFDKAGVLPSQLKTLEDLQRFPFTNKQVERERQAKAPLLGDMLAVPEEEVVYVSASSGSTGMATLSPFTAEDFDDFQEAQARLFWAAGIRPRDRYVHALNFTLFVGGPDVIGAQKLGALCIWAGAIPSERLLHIMKELQPTVTWTTPSYAWYLGETAKKHGLDPAKDLSIRRIIVAGEPGGSIPATRRAIEELWDAEIYDFYGISDIYGACAGMCEARDGLHLVEDQILLEVLDPQTQQPVPPGEAGEMVLTTLRKRARPMIRFRTGDIVTRLSEPCACGRTHSRIRILGRIDDMFIVSGVNIFPSDIEYAVRNLSELNGEYRITLYRENHLSKFRLEVESRSPQAPVGVLADRLSHGIKSRLGVRPAQIDVLPPNSLPRSTHKAKRVVDLRNE</sequence>
<dbReference type="InterPro" id="IPR042099">
    <property type="entry name" value="ANL_N_sf"/>
</dbReference>
<accession>A0A845LHN4</accession>
<dbReference type="GO" id="GO:0047475">
    <property type="term" value="F:phenylacetate-CoA ligase activity"/>
    <property type="evidence" value="ECO:0007669"/>
    <property type="project" value="InterPro"/>
</dbReference>
<dbReference type="Gene3D" id="3.30.300.30">
    <property type="match status" value="1"/>
</dbReference>
<dbReference type="SUPFAM" id="SSF56801">
    <property type="entry name" value="Acetyl-CoA synthetase-like"/>
    <property type="match status" value="1"/>
</dbReference>
<dbReference type="InterPro" id="IPR045851">
    <property type="entry name" value="AMP-bd_C_sf"/>
</dbReference>
<gene>
    <name evidence="3" type="ORF">GTO89_13705</name>
</gene>
<evidence type="ECO:0000313" key="3">
    <source>
        <dbReference type="EMBL" id="MZP44089.1"/>
    </source>
</evidence>
<dbReference type="Proteomes" id="UP000471031">
    <property type="component" value="Unassembled WGS sequence"/>
</dbReference>
<dbReference type="Pfam" id="PF14535">
    <property type="entry name" value="AMP-binding_C_2"/>
    <property type="match status" value="1"/>
</dbReference>